<feature type="domain" description="Methyltransferase type 11" evidence="1">
    <location>
        <begin position="65"/>
        <end position="152"/>
    </location>
</feature>
<keyword evidence="2" id="KW-0808">Transferase</keyword>
<keyword evidence="2" id="KW-0489">Methyltransferase</keyword>
<dbReference type="InterPro" id="IPR013216">
    <property type="entry name" value="Methyltransf_11"/>
</dbReference>
<name>A0A3M0GCI4_9ACTN</name>
<dbReference type="Proteomes" id="UP000275256">
    <property type="component" value="Unassembled WGS sequence"/>
</dbReference>
<dbReference type="GO" id="GO:0008757">
    <property type="term" value="F:S-adenosylmethionine-dependent methyltransferase activity"/>
    <property type="evidence" value="ECO:0007669"/>
    <property type="project" value="InterPro"/>
</dbReference>
<dbReference type="PANTHER" id="PTHR43591">
    <property type="entry name" value="METHYLTRANSFERASE"/>
    <property type="match status" value="1"/>
</dbReference>
<comment type="caution">
    <text evidence="2">The sequence shown here is derived from an EMBL/GenBank/DDBJ whole genome shotgun (WGS) entry which is preliminary data.</text>
</comment>
<sequence length="264" mass="28371">MPHRRRRGRTAVRGGRIPVSVADVDWFGPGRPQAVDKVLQRTFGGDHTPYEWLARAVAGSAKLVLDLSCGASGLGGRLGAPGRTVITVDETLGCLEPADDSRPLVQADPSHLPFADNAFDAVVTSLGLGLTEDRMQFLAEVSRVLRPGGVFAGLTPSLRPMNMEDLRVASQLGAYLRASPHLAGTVEFRAKTMLAAVGLTKMEDARGRHHFEVRNRADAEILVGGLRQAGDRARASSAIDFLTSRAENAPVRVPLPMRRIVAIK</sequence>
<protein>
    <submittedName>
        <fullName evidence="2">Class I SAM-dependent methyltransferase</fullName>
    </submittedName>
</protein>
<dbReference type="PANTHER" id="PTHR43591:SF24">
    <property type="entry name" value="2-METHOXY-6-POLYPRENYL-1,4-BENZOQUINOL METHYLASE, MITOCHONDRIAL"/>
    <property type="match status" value="1"/>
</dbReference>
<keyword evidence="3" id="KW-1185">Reference proteome</keyword>
<evidence type="ECO:0000313" key="2">
    <source>
        <dbReference type="EMBL" id="RMB62494.1"/>
    </source>
</evidence>
<proteinExistence type="predicted"/>
<dbReference type="InterPro" id="IPR029063">
    <property type="entry name" value="SAM-dependent_MTases_sf"/>
</dbReference>
<evidence type="ECO:0000313" key="3">
    <source>
        <dbReference type="Proteomes" id="UP000275256"/>
    </source>
</evidence>
<dbReference type="Pfam" id="PF08241">
    <property type="entry name" value="Methyltransf_11"/>
    <property type="match status" value="1"/>
</dbReference>
<dbReference type="AlphaFoldDB" id="A0A3M0GCI4"/>
<organism evidence="2 3">
    <name type="scientific">Tessaracoccus antarcticus</name>
    <dbReference type="NCBI Taxonomy" id="2479848"/>
    <lineage>
        <taxon>Bacteria</taxon>
        <taxon>Bacillati</taxon>
        <taxon>Actinomycetota</taxon>
        <taxon>Actinomycetes</taxon>
        <taxon>Propionibacteriales</taxon>
        <taxon>Propionibacteriaceae</taxon>
        <taxon>Tessaracoccus</taxon>
    </lineage>
</organism>
<dbReference type="SUPFAM" id="SSF53335">
    <property type="entry name" value="S-adenosyl-L-methionine-dependent methyltransferases"/>
    <property type="match status" value="1"/>
</dbReference>
<gene>
    <name evidence="2" type="ORF">EAX62_05830</name>
</gene>
<dbReference type="CDD" id="cd02440">
    <property type="entry name" value="AdoMet_MTases"/>
    <property type="match status" value="1"/>
</dbReference>
<dbReference type="Gene3D" id="3.40.50.150">
    <property type="entry name" value="Vaccinia Virus protein VP39"/>
    <property type="match status" value="1"/>
</dbReference>
<dbReference type="GO" id="GO:0032259">
    <property type="term" value="P:methylation"/>
    <property type="evidence" value="ECO:0007669"/>
    <property type="project" value="UniProtKB-KW"/>
</dbReference>
<accession>A0A3M0GCI4</accession>
<dbReference type="EMBL" id="REFW01000001">
    <property type="protein sequence ID" value="RMB62494.1"/>
    <property type="molecule type" value="Genomic_DNA"/>
</dbReference>
<evidence type="ECO:0000259" key="1">
    <source>
        <dbReference type="Pfam" id="PF08241"/>
    </source>
</evidence>
<reference evidence="2 3" key="1">
    <citation type="submission" date="2018-10" db="EMBL/GenBank/DDBJ databases">
        <title>Tessaracoccus antarcticuss sp. nov., isolated from sediment.</title>
        <authorList>
            <person name="Zhou L.Y."/>
            <person name="Du Z.J."/>
        </authorList>
    </citation>
    <scope>NUCLEOTIDE SEQUENCE [LARGE SCALE GENOMIC DNA]</scope>
    <source>
        <strain evidence="2 3">JDX10</strain>
    </source>
</reference>